<dbReference type="CDD" id="cd00190">
    <property type="entry name" value="Tryp_SPc"/>
    <property type="match status" value="1"/>
</dbReference>
<keyword evidence="1 6" id="KW-0645">Protease</keyword>
<comment type="subcellular location">
    <subcellularLocation>
        <location evidence="6">Secreted</location>
    </subcellularLocation>
</comment>
<dbReference type="Pfam" id="PF12032">
    <property type="entry name" value="CLIP"/>
    <property type="match status" value="1"/>
</dbReference>
<keyword evidence="5" id="KW-1015">Disulfide bond</keyword>
<protein>
    <recommendedName>
        <fullName evidence="6">CLIP domain-containing serine protease</fullName>
        <ecNumber evidence="6">3.4.21.-</ecNumber>
    </recommendedName>
</protein>
<dbReference type="InterPro" id="IPR009003">
    <property type="entry name" value="Peptidase_S1_PA"/>
</dbReference>
<dbReference type="InterPro" id="IPR033116">
    <property type="entry name" value="TRYPSIN_SER"/>
</dbReference>
<dbReference type="Proteomes" id="UP001359485">
    <property type="component" value="Unassembled WGS sequence"/>
</dbReference>
<evidence type="ECO:0000256" key="2">
    <source>
        <dbReference type="ARBA" id="ARBA00022729"/>
    </source>
</evidence>
<dbReference type="EC" id="3.4.21.-" evidence="6"/>
<dbReference type="PANTHER" id="PTHR24252:SF7">
    <property type="entry name" value="HYALIN"/>
    <property type="match status" value="1"/>
</dbReference>
<dbReference type="InterPro" id="IPR022700">
    <property type="entry name" value="CLIP"/>
</dbReference>
<dbReference type="InterPro" id="IPR001314">
    <property type="entry name" value="Peptidase_S1A"/>
</dbReference>
<dbReference type="EMBL" id="JAWJWF010000003">
    <property type="protein sequence ID" value="KAK6635564.1"/>
    <property type="molecule type" value="Genomic_DNA"/>
</dbReference>
<evidence type="ECO:0000313" key="10">
    <source>
        <dbReference type="Proteomes" id="UP001359485"/>
    </source>
</evidence>
<dbReference type="PROSITE" id="PS50240">
    <property type="entry name" value="TRYPSIN_DOM"/>
    <property type="match status" value="1"/>
</dbReference>
<evidence type="ECO:0000256" key="6">
    <source>
        <dbReference type="RuleBase" id="RU366078"/>
    </source>
</evidence>
<dbReference type="InterPro" id="IPR043504">
    <property type="entry name" value="Peptidase_S1_PA_chymotrypsin"/>
</dbReference>
<dbReference type="PROSITE" id="PS51888">
    <property type="entry name" value="CLIP"/>
    <property type="match status" value="1"/>
</dbReference>
<organism evidence="9 10">
    <name type="scientific">Polyplax serrata</name>
    <name type="common">Common mouse louse</name>
    <dbReference type="NCBI Taxonomy" id="468196"/>
    <lineage>
        <taxon>Eukaryota</taxon>
        <taxon>Metazoa</taxon>
        <taxon>Ecdysozoa</taxon>
        <taxon>Arthropoda</taxon>
        <taxon>Hexapoda</taxon>
        <taxon>Insecta</taxon>
        <taxon>Pterygota</taxon>
        <taxon>Neoptera</taxon>
        <taxon>Paraneoptera</taxon>
        <taxon>Psocodea</taxon>
        <taxon>Troctomorpha</taxon>
        <taxon>Phthiraptera</taxon>
        <taxon>Anoplura</taxon>
        <taxon>Polyplacidae</taxon>
        <taxon>Polyplax</taxon>
    </lineage>
</organism>
<dbReference type="PRINTS" id="PR00722">
    <property type="entry name" value="CHYMOTRYPSIN"/>
</dbReference>
<keyword evidence="10" id="KW-1185">Reference proteome</keyword>
<gene>
    <name evidence="9" type="ORF">RUM44_000816</name>
</gene>
<dbReference type="InterPro" id="IPR038565">
    <property type="entry name" value="CLIP_sf"/>
</dbReference>
<comment type="similarity">
    <text evidence="6">Belongs to the peptidase S1 family. CLIP subfamily.</text>
</comment>
<sequence>MELLVKQRHKPEVVNYLRSAVCGYDNLEPKVCCTESIDPNVLTKNHTPKPKPVPVSTTTTVKPVITPVIGKNKRSVLPEPGVCGVNTQFNVRVVGGTNASLGAEDHDHHADHPSKRRRTKVVNLWMFDRFTVRLGDLNLYRDDDGAHPVEIPIADRIIHPGYNPTTFVNDIAILRMEKPVTFTKLIRPVCLPIEPDLRTKDYVNRKPFIAGWGTLSFNGPSSDVLQQLQVPVVSEGECRRAFEPFKTAVIDSRVVCAGYLRGGKDACKGDSGGPLMDYEFRNKLGVFYQIGVVSYGYKCAEPGFPGVYTRVSKFADWIIDNLYE</sequence>
<keyword evidence="4 6" id="KW-0720">Serine protease</keyword>
<dbReference type="Pfam" id="PF00089">
    <property type="entry name" value="Trypsin"/>
    <property type="match status" value="1"/>
</dbReference>
<dbReference type="SMART" id="SM00020">
    <property type="entry name" value="Tryp_SPc"/>
    <property type="match status" value="1"/>
</dbReference>
<comment type="caution">
    <text evidence="9">The sequence shown here is derived from an EMBL/GenBank/DDBJ whole genome shotgun (WGS) entry which is preliminary data.</text>
</comment>
<dbReference type="Gene3D" id="3.30.1640.30">
    <property type="match status" value="1"/>
</dbReference>
<dbReference type="InterPro" id="IPR001254">
    <property type="entry name" value="Trypsin_dom"/>
</dbReference>
<evidence type="ECO:0000256" key="4">
    <source>
        <dbReference type="ARBA" id="ARBA00022825"/>
    </source>
</evidence>
<evidence type="ECO:0000313" key="9">
    <source>
        <dbReference type="EMBL" id="KAK6635564.1"/>
    </source>
</evidence>
<evidence type="ECO:0000256" key="5">
    <source>
        <dbReference type="ARBA" id="ARBA00023157"/>
    </source>
</evidence>
<feature type="domain" description="Peptidase S1" evidence="7">
    <location>
        <begin position="68"/>
        <end position="323"/>
    </location>
</feature>
<evidence type="ECO:0000256" key="3">
    <source>
        <dbReference type="ARBA" id="ARBA00022801"/>
    </source>
</evidence>
<keyword evidence="2" id="KW-0732">Signal</keyword>
<reference evidence="9 10" key="1">
    <citation type="submission" date="2023-09" db="EMBL/GenBank/DDBJ databases">
        <title>Genomes of two closely related lineages of the louse Polyplax serrata with different host specificities.</title>
        <authorList>
            <person name="Martinu J."/>
            <person name="Tarabai H."/>
            <person name="Stefka J."/>
            <person name="Hypsa V."/>
        </authorList>
    </citation>
    <scope>NUCLEOTIDE SEQUENCE [LARGE SCALE GENOMIC DNA]</scope>
    <source>
        <strain evidence="9">98ZLc_SE</strain>
    </source>
</reference>
<evidence type="ECO:0000259" key="7">
    <source>
        <dbReference type="PROSITE" id="PS50240"/>
    </source>
</evidence>
<accession>A0ABR1B6B5</accession>
<evidence type="ECO:0000259" key="8">
    <source>
        <dbReference type="PROSITE" id="PS51888"/>
    </source>
</evidence>
<keyword evidence="6" id="KW-0964">Secreted</keyword>
<dbReference type="SUPFAM" id="SSF50494">
    <property type="entry name" value="Trypsin-like serine proteases"/>
    <property type="match status" value="1"/>
</dbReference>
<evidence type="ECO:0000256" key="1">
    <source>
        <dbReference type="ARBA" id="ARBA00022670"/>
    </source>
</evidence>
<keyword evidence="3 6" id="KW-0378">Hydrolase</keyword>
<name>A0ABR1B6B5_POLSC</name>
<comment type="domain">
    <text evidence="6">The clip domain consists of 35-55 residues which are 'knitted' together usually by 3 conserved disulfide bonds forming a clip-like compact structure.</text>
</comment>
<feature type="domain" description="Clip" evidence="8">
    <location>
        <begin position="1"/>
        <end position="33"/>
    </location>
</feature>
<dbReference type="PANTHER" id="PTHR24252">
    <property type="entry name" value="ACROSIN-RELATED"/>
    <property type="match status" value="1"/>
</dbReference>
<proteinExistence type="inferred from homology"/>
<dbReference type="Gene3D" id="2.40.10.10">
    <property type="entry name" value="Trypsin-like serine proteases"/>
    <property type="match status" value="1"/>
</dbReference>
<dbReference type="PROSITE" id="PS00135">
    <property type="entry name" value="TRYPSIN_SER"/>
    <property type="match status" value="1"/>
</dbReference>